<dbReference type="Gene3D" id="2.40.50.100">
    <property type="match status" value="1"/>
</dbReference>
<dbReference type="SUPFAM" id="SSF111369">
    <property type="entry name" value="HlyD-like secretion proteins"/>
    <property type="match status" value="1"/>
</dbReference>
<dbReference type="Pfam" id="PF25917">
    <property type="entry name" value="BSH_RND"/>
    <property type="match status" value="1"/>
</dbReference>
<sequence>MDNDSSSPPAGQGAMTKTPSASAPPSKHRRRWLVAAVCALLVLAAGLAYRMLSPSSTVSYVTAPVTTGSVTRTVTATGGVNPVLTIIVGSYVSGVIRELHCDFNTRVRKGQVCAKIDPRPYQAAVDTARAELANARAQLIKDEAARTYANVTYTRDTSLVKLGYISKDALDAARSALDGASAQITLDRAAIAARAASLHTAEINLGYTDITSPVDGTVVSRNVTIGQTVAASFQTPTLFLIATDLTRMQVDANVSESDISSIREGNKASFSVESFPDRTFAATVVQVRQAPQTVQNIVTYDVVLGIDNSALLLKPGMTATVRIITDARTHVLRVPDQALRFVPGNLAPPAPAEEGGAGKPQRVWKLVNGHPVSTQVMLGLDDDSFTEVLGGDLKPGDAVIVGEQRSPPRAAAGSPPRFSP</sequence>
<feature type="domain" description="Multidrug resistance protein MdtA-like barrel-sandwich hybrid" evidence="6">
    <location>
        <begin position="88"/>
        <end position="237"/>
    </location>
</feature>
<dbReference type="InterPro" id="IPR006143">
    <property type="entry name" value="RND_pump_MFP"/>
</dbReference>
<keyword evidence="9" id="KW-1185">Reference proteome</keyword>
<feature type="transmembrane region" description="Helical" evidence="4">
    <location>
        <begin position="32"/>
        <end position="52"/>
    </location>
</feature>
<feature type="domain" description="Multidrug resistance protein MdtA-like alpha-helical hairpin" evidence="5">
    <location>
        <begin position="131"/>
        <end position="208"/>
    </location>
</feature>
<dbReference type="Proteomes" id="UP001596013">
    <property type="component" value="Unassembled WGS sequence"/>
</dbReference>
<evidence type="ECO:0000259" key="6">
    <source>
        <dbReference type="Pfam" id="PF25917"/>
    </source>
</evidence>
<keyword evidence="2" id="KW-0175">Coiled coil</keyword>
<evidence type="ECO:0000259" key="5">
    <source>
        <dbReference type="Pfam" id="PF25876"/>
    </source>
</evidence>
<dbReference type="InterPro" id="IPR058624">
    <property type="entry name" value="MdtA-like_HH"/>
</dbReference>
<evidence type="ECO:0000256" key="1">
    <source>
        <dbReference type="ARBA" id="ARBA00009477"/>
    </source>
</evidence>
<gene>
    <name evidence="8" type="ORF">ACFPME_13815</name>
</gene>
<dbReference type="Pfam" id="PF25876">
    <property type="entry name" value="HH_MFP_RND"/>
    <property type="match status" value="1"/>
</dbReference>
<keyword evidence="4" id="KW-0472">Membrane</keyword>
<evidence type="ECO:0000256" key="2">
    <source>
        <dbReference type="ARBA" id="ARBA00023054"/>
    </source>
</evidence>
<dbReference type="InterPro" id="IPR058792">
    <property type="entry name" value="Beta-barrel_RND_2"/>
</dbReference>
<name>A0ABW0JP44_9GAMM</name>
<feature type="domain" description="CusB-like beta-barrel" evidence="7">
    <location>
        <begin position="250"/>
        <end position="324"/>
    </location>
</feature>
<dbReference type="NCBIfam" id="TIGR01730">
    <property type="entry name" value="RND_mfp"/>
    <property type="match status" value="1"/>
</dbReference>
<evidence type="ECO:0000256" key="3">
    <source>
        <dbReference type="SAM" id="MobiDB-lite"/>
    </source>
</evidence>
<dbReference type="PANTHER" id="PTHR30469">
    <property type="entry name" value="MULTIDRUG RESISTANCE PROTEIN MDTA"/>
    <property type="match status" value="1"/>
</dbReference>
<accession>A0ABW0JP44</accession>
<feature type="region of interest" description="Disordered" evidence="3">
    <location>
        <begin position="399"/>
        <end position="420"/>
    </location>
</feature>
<keyword evidence="4" id="KW-1133">Transmembrane helix</keyword>
<dbReference type="Gene3D" id="2.40.30.170">
    <property type="match status" value="1"/>
</dbReference>
<evidence type="ECO:0000256" key="4">
    <source>
        <dbReference type="SAM" id="Phobius"/>
    </source>
</evidence>
<protein>
    <submittedName>
        <fullName evidence="8">Efflux RND transporter periplasmic adaptor subunit</fullName>
    </submittedName>
</protein>
<proteinExistence type="inferred from homology"/>
<evidence type="ECO:0000259" key="7">
    <source>
        <dbReference type="Pfam" id="PF25954"/>
    </source>
</evidence>
<dbReference type="PANTHER" id="PTHR30469:SF33">
    <property type="entry name" value="SLR1207 PROTEIN"/>
    <property type="match status" value="1"/>
</dbReference>
<dbReference type="RefSeq" id="WP_377306232.1">
    <property type="nucleotide sequence ID" value="NZ_JBHSMK010000009.1"/>
</dbReference>
<feature type="compositionally biased region" description="Polar residues" evidence="3">
    <location>
        <begin position="1"/>
        <end position="23"/>
    </location>
</feature>
<dbReference type="Pfam" id="PF25954">
    <property type="entry name" value="Beta-barrel_RND_2"/>
    <property type="match status" value="1"/>
</dbReference>
<reference evidence="9" key="1">
    <citation type="journal article" date="2019" name="Int. J. Syst. Evol. Microbiol.">
        <title>The Global Catalogue of Microorganisms (GCM) 10K type strain sequencing project: providing services to taxonomists for standard genome sequencing and annotation.</title>
        <authorList>
            <consortium name="The Broad Institute Genomics Platform"/>
            <consortium name="The Broad Institute Genome Sequencing Center for Infectious Disease"/>
            <person name="Wu L."/>
            <person name="Ma J."/>
        </authorList>
    </citation>
    <scope>NUCLEOTIDE SEQUENCE [LARGE SCALE GENOMIC DNA]</scope>
    <source>
        <strain evidence="9">JCM 17130</strain>
    </source>
</reference>
<dbReference type="Gene3D" id="6.10.140.1990">
    <property type="match status" value="1"/>
</dbReference>
<feature type="region of interest" description="Disordered" evidence="3">
    <location>
        <begin position="1"/>
        <end position="26"/>
    </location>
</feature>
<evidence type="ECO:0000313" key="9">
    <source>
        <dbReference type="Proteomes" id="UP001596013"/>
    </source>
</evidence>
<organism evidence="8 9">
    <name type="scientific">Rhodanobacter umsongensis</name>
    <dbReference type="NCBI Taxonomy" id="633153"/>
    <lineage>
        <taxon>Bacteria</taxon>
        <taxon>Pseudomonadati</taxon>
        <taxon>Pseudomonadota</taxon>
        <taxon>Gammaproteobacteria</taxon>
        <taxon>Lysobacterales</taxon>
        <taxon>Rhodanobacteraceae</taxon>
        <taxon>Rhodanobacter</taxon>
    </lineage>
</organism>
<comment type="caution">
    <text evidence="8">The sequence shown here is derived from an EMBL/GenBank/DDBJ whole genome shotgun (WGS) entry which is preliminary data.</text>
</comment>
<comment type="similarity">
    <text evidence="1">Belongs to the membrane fusion protein (MFP) (TC 8.A.1) family.</text>
</comment>
<dbReference type="EMBL" id="JBHSMK010000009">
    <property type="protein sequence ID" value="MFC5437634.1"/>
    <property type="molecule type" value="Genomic_DNA"/>
</dbReference>
<dbReference type="InterPro" id="IPR058625">
    <property type="entry name" value="MdtA-like_BSH"/>
</dbReference>
<dbReference type="InterPro" id="IPR030190">
    <property type="entry name" value="MacA_alpha-hairpin_sf"/>
</dbReference>
<keyword evidence="4" id="KW-0812">Transmembrane</keyword>
<feature type="compositionally biased region" description="Low complexity" evidence="3">
    <location>
        <begin position="405"/>
        <end position="420"/>
    </location>
</feature>
<evidence type="ECO:0000313" key="8">
    <source>
        <dbReference type="EMBL" id="MFC5437634.1"/>
    </source>
</evidence>